<feature type="domain" description="Calcineurin-like phosphoesterase" evidence="3">
    <location>
        <begin position="2"/>
        <end position="197"/>
    </location>
</feature>
<dbReference type="InterPro" id="IPR006179">
    <property type="entry name" value="5_nucleotidase/apyrase"/>
</dbReference>
<dbReference type="Proteomes" id="UP000269097">
    <property type="component" value="Chromosome"/>
</dbReference>
<feature type="domain" description="5'-Nucleotidase C-terminal" evidence="4">
    <location>
        <begin position="282"/>
        <end position="417"/>
    </location>
</feature>
<organism evidence="5 6">
    <name type="scientific">Cohnella candidum</name>
    <dbReference type="NCBI Taxonomy" id="2674991"/>
    <lineage>
        <taxon>Bacteria</taxon>
        <taxon>Bacillati</taxon>
        <taxon>Bacillota</taxon>
        <taxon>Bacilli</taxon>
        <taxon>Bacillales</taxon>
        <taxon>Paenibacillaceae</taxon>
        <taxon>Cohnella</taxon>
    </lineage>
</organism>
<evidence type="ECO:0000259" key="3">
    <source>
        <dbReference type="Pfam" id="PF00149"/>
    </source>
</evidence>
<dbReference type="InterPro" id="IPR029052">
    <property type="entry name" value="Metallo-depent_PP-like"/>
</dbReference>
<accession>A0A3G3K533</accession>
<dbReference type="CDD" id="cd00845">
    <property type="entry name" value="MPP_UshA_N_like"/>
    <property type="match status" value="1"/>
</dbReference>
<keyword evidence="2" id="KW-0378">Hydrolase</keyword>
<evidence type="ECO:0000259" key="4">
    <source>
        <dbReference type="Pfam" id="PF02872"/>
    </source>
</evidence>
<dbReference type="PANTHER" id="PTHR11575:SF23">
    <property type="entry name" value="5-NUCLEOTIDASE FAMILY PROTEIN"/>
    <property type="match status" value="1"/>
</dbReference>
<dbReference type="GO" id="GO:0008768">
    <property type="term" value="F:UDP-sugar diphosphatase activity"/>
    <property type="evidence" value="ECO:0007669"/>
    <property type="project" value="TreeGrafter"/>
</dbReference>
<dbReference type="PANTHER" id="PTHR11575">
    <property type="entry name" value="5'-NUCLEOTIDASE-RELATED"/>
    <property type="match status" value="1"/>
</dbReference>
<protein>
    <submittedName>
        <fullName evidence="5">Bifunctional metallophosphatase/5'-nucleotidase</fullName>
    </submittedName>
</protein>
<reference evidence="5 6" key="1">
    <citation type="submission" date="2018-10" db="EMBL/GenBank/DDBJ databases">
        <title>Genome Sequence of Cohnella sp.</title>
        <authorList>
            <person name="Srinivasan S."/>
            <person name="Kim M.K."/>
        </authorList>
    </citation>
    <scope>NUCLEOTIDE SEQUENCE [LARGE SCALE GENOMIC DNA]</scope>
    <source>
        <strain evidence="5 6">18JY8-7</strain>
    </source>
</reference>
<evidence type="ECO:0000313" key="6">
    <source>
        <dbReference type="Proteomes" id="UP000269097"/>
    </source>
</evidence>
<keyword evidence="2" id="KW-0547">Nucleotide-binding</keyword>
<dbReference type="Pfam" id="PF00149">
    <property type="entry name" value="Metallophos"/>
    <property type="match status" value="1"/>
</dbReference>
<dbReference type="GO" id="GO:0030288">
    <property type="term" value="C:outer membrane-bounded periplasmic space"/>
    <property type="evidence" value="ECO:0007669"/>
    <property type="project" value="TreeGrafter"/>
</dbReference>
<dbReference type="SUPFAM" id="SSF55816">
    <property type="entry name" value="5'-nucleotidase (syn. UDP-sugar hydrolase), C-terminal domain"/>
    <property type="match status" value="1"/>
</dbReference>
<dbReference type="EMBL" id="CP033433">
    <property type="protein sequence ID" value="AYQ75623.1"/>
    <property type="molecule type" value="Genomic_DNA"/>
</dbReference>
<dbReference type="Pfam" id="PF02872">
    <property type="entry name" value="5_nucleotid_C"/>
    <property type="match status" value="1"/>
</dbReference>
<dbReference type="KEGG" id="coh:EAV92_12225"/>
<keyword evidence="1" id="KW-0732">Signal</keyword>
<dbReference type="SUPFAM" id="SSF56300">
    <property type="entry name" value="Metallo-dependent phosphatases"/>
    <property type="match status" value="1"/>
</dbReference>
<comment type="similarity">
    <text evidence="2">Belongs to the 5'-nucleotidase family.</text>
</comment>
<gene>
    <name evidence="5" type="ORF">EAV92_12225</name>
</gene>
<dbReference type="Gene3D" id="3.90.780.10">
    <property type="entry name" value="5'-Nucleotidase, C-terminal domain"/>
    <property type="match status" value="1"/>
</dbReference>
<evidence type="ECO:0000256" key="2">
    <source>
        <dbReference type="RuleBase" id="RU362119"/>
    </source>
</evidence>
<dbReference type="Gene3D" id="3.60.21.10">
    <property type="match status" value="1"/>
</dbReference>
<evidence type="ECO:0000313" key="5">
    <source>
        <dbReference type="EMBL" id="AYQ75623.1"/>
    </source>
</evidence>
<name>A0A3G3K533_9BACL</name>
<keyword evidence="6" id="KW-1185">Reference proteome</keyword>
<dbReference type="PRINTS" id="PR01607">
    <property type="entry name" value="APYRASEFAMLY"/>
</dbReference>
<dbReference type="GO" id="GO:0000166">
    <property type="term" value="F:nucleotide binding"/>
    <property type="evidence" value="ECO:0007669"/>
    <property type="project" value="UniProtKB-KW"/>
</dbReference>
<dbReference type="AlphaFoldDB" id="A0A3G3K533"/>
<dbReference type="InterPro" id="IPR036907">
    <property type="entry name" value="5'-Nucleotdase_C_sf"/>
</dbReference>
<dbReference type="GO" id="GO:0008253">
    <property type="term" value="F:5'-nucleotidase activity"/>
    <property type="evidence" value="ECO:0007669"/>
    <property type="project" value="TreeGrafter"/>
</dbReference>
<evidence type="ECO:0000256" key="1">
    <source>
        <dbReference type="ARBA" id="ARBA00022729"/>
    </source>
</evidence>
<sequence length="475" mass="52557">MLHTNDIHSHLEQAAQIAGYVKSIRAKVPADELLLVDCGDFLDRSRPETEGTSGAVNRSLLQAIGYDALLPGNNEGLTYTFEQMNSFYDGLSIPVVCANFRPLRPEDEIGWLKPSLVVRKSGINIGLIGLTAPFNVYYELLGWQASDPVEAAAREVERIRNQADLLIVMSHLGLRQDERLAALVPGIDLILGAHTHHLLEKPLYVGDTAMSAAGKFGSHIGHLRMTLAPESRKWKVEGGCLSTEGWPADEEAEAIIDAGRREAKRRMSRVVAVLEEPLDWAPFRESPLSDFLASVVRRKTGAEIGLVNAGQFLDGLPAGEVTEETVHALCPSPINCCRLKLKGKELLQVMEESLLPEFHELEIRGFGFRGHVLGTLCYDGLEADADLSRRPYERISNVRVDGKPLEPDRDYTIGTLDMFTFGVGHLGLKEGRDVEYLLPEFIRECLIDELGDRQLVRSAAGPRIRLTGRNPSQRL</sequence>
<dbReference type="GO" id="GO:0009166">
    <property type="term" value="P:nucleotide catabolic process"/>
    <property type="evidence" value="ECO:0007669"/>
    <property type="project" value="InterPro"/>
</dbReference>
<dbReference type="InterPro" id="IPR004843">
    <property type="entry name" value="Calcineurin-like_PHP"/>
</dbReference>
<dbReference type="InterPro" id="IPR008334">
    <property type="entry name" value="5'-Nucleotdase_C"/>
</dbReference>
<proteinExistence type="inferred from homology"/>